<dbReference type="GO" id="GO:0003955">
    <property type="term" value="F:NAD(P)H dehydrogenase (quinone) activity"/>
    <property type="evidence" value="ECO:0007669"/>
    <property type="project" value="TreeGrafter"/>
</dbReference>
<evidence type="ECO:0000256" key="1">
    <source>
        <dbReference type="ARBA" id="ARBA00006252"/>
    </source>
</evidence>
<protein>
    <submittedName>
        <fullName evidence="4">NAD(P)H dehydrogenase</fullName>
    </submittedName>
</protein>
<gene>
    <name evidence="4" type="ORF">BPA01_50440</name>
</gene>
<comment type="caution">
    <text evidence="4">The sequence shown here is derived from an EMBL/GenBank/DDBJ whole genome shotgun (WGS) entry which is preliminary data.</text>
</comment>
<organism evidence="4 5">
    <name type="scientific">Brevibacillus parabrevis</name>
    <dbReference type="NCBI Taxonomy" id="54914"/>
    <lineage>
        <taxon>Bacteria</taxon>
        <taxon>Bacillati</taxon>
        <taxon>Bacillota</taxon>
        <taxon>Bacilli</taxon>
        <taxon>Bacillales</taxon>
        <taxon>Paenibacillaceae</taxon>
        <taxon>Brevibacillus</taxon>
    </lineage>
</organism>
<dbReference type="Gene3D" id="3.40.50.360">
    <property type="match status" value="1"/>
</dbReference>
<name>A0A4Y3PQ24_BREPA</name>
<comment type="similarity">
    <text evidence="1">Belongs to the NAD(P)H dehydrogenase (quinone) family.</text>
</comment>
<dbReference type="InterPro" id="IPR051545">
    <property type="entry name" value="NAD(P)H_dehydrogenase_qn"/>
</dbReference>
<dbReference type="GO" id="GO:0005829">
    <property type="term" value="C:cytosol"/>
    <property type="evidence" value="ECO:0007669"/>
    <property type="project" value="TreeGrafter"/>
</dbReference>
<dbReference type="Pfam" id="PF02525">
    <property type="entry name" value="Flavodoxin_2"/>
    <property type="match status" value="1"/>
</dbReference>
<dbReference type="AlphaFoldDB" id="A0A4Y3PQ24"/>
<feature type="domain" description="Flavodoxin-like fold" evidence="3">
    <location>
        <begin position="1"/>
        <end position="164"/>
    </location>
</feature>
<dbReference type="InterPro" id="IPR003680">
    <property type="entry name" value="Flavodoxin_fold"/>
</dbReference>
<evidence type="ECO:0000313" key="4">
    <source>
        <dbReference type="EMBL" id="GEB35464.1"/>
    </source>
</evidence>
<keyword evidence="5" id="KW-1185">Reference proteome</keyword>
<accession>A0A4Y3PQ24</accession>
<dbReference type="Proteomes" id="UP000316882">
    <property type="component" value="Unassembled WGS sequence"/>
</dbReference>
<evidence type="ECO:0000256" key="2">
    <source>
        <dbReference type="ARBA" id="ARBA00023002"/>
    </source>
</evidence>
<keyword evidence="2" id="KW-0560">Oxidoreductase</keyword>
<dbReference type="GeneID" id="87613980"/>
<dbReference type="PANTHER" id="PTHR10204">
    <property type="entry name" value="NAD P H OXIDOREDUCTASE-RELATED"/>
    <property type="match status" value="1"/>
</dbReference>
<dbReference type="EMBL" id="BJMH01000041">
    <property type="protein sequence ID" value="GEB35464.1"/>
    <property type="molecule type" value="Genomic_DNA"/>
</dbReference>
<evidence type="ECO:0000259" key="3">
    <source>
        <dbReference type="Pfam" id="PF02525"/>
    </source>
</evidence>
<dbReference type="RefSeq" id="WP_122965647.1">
    <property type="nucleotide sequence ID" value="NZ_BJMH01000041.1"/>
</dbReference>
<dbReference type="PANTHER" id="PTHR10204:SF34">
    <property type="entry name" value="NAD(P)H DEHYDROGENASE [QUINONE] 1 ISOFORM 1"/>
    <property type="match status" value="1"/>
</dbReference>
<proteinExistence type="inferred from homology"/>
<dbReference type="STRING" id="54914.AV540_09235"/>
<dbReference type="SUPFAM" id="SSF52218">
    <property type="entry name" value="Flavoproteins"/>
    <property type="match status" value="1"/>
</dbReference>
<evidence type="ECO:0000313" key="5">
    <source>
        <dbReference type="Proteomes" id="UP000316882"/>
    </source>
</evidence>
<dbReference type="InterPro" id="IPR029039">
    <property type="entry name" value="Flavoprotein-like_sf"/>
</dbReference>
<reference evidence="4 5" key="1">
    <citation type="submission" date="2019-06" db="EMBL/GenBank/DDBJ databases">
        <title>Whole genome shotgun sequence of Brevibacillus parabrevis NBRC 12334.</title>
        <authorList>
            <person name="Hosoyama A."/>
            <person name="Uohara A."/>
            <person name="Ohji S."/>
            <person name="Ichikawa N."/>
        </authorList>
    </citation>
    <scope>NUCLEOTIDE SEQUENCE [LARGE SCALE GENOMIC DNA]</scope>
    <source>
        <strain evidence="4 5">NBRC 12334</strain>
    </source>
</reference>
<sequence length="197" mass="22080">MKACIVFAQEGKESFCHAILDRVTQTLQKQNIAYDVRDLYQMKFQPVFQAADMQKVSNGTASADVMTEQELISEADLLVMIYPVWWWSAPAILKGYIDRVFTNGFAFRYEAHGPVGLLKNKQAIVITTTRESEPEMKKTGFDDVVKKQIVDGSLSMIGYDVTYRNFAAVPYVDDAARQGMLAEVESIVTAIHQPVGV</sequence>